<feature type="compositionally biased region" description="Polar residues" evidence="1">
    <location>
        <begin position="61"/>
        <end position="71"/>
    </location>
</feature>
<feature type="region of interest" description="Disordered" evidence="1">
    <location>
        <begin position="24"/>
        <end position="114"/>
    </location>
</feature>
<evidence type="ECO:0000313" key="3">
    <source>
        <dbReference type="Proteomes" id="UP000191522"/>
    </source>
</evidence>
<dbReference type="AlphaFoldDB" id="A0A1V6NNN0"/>
<name>A0A1V6NNN0_PENDC</name>
<dbReference type="STRING" id="69771.A0A1V6NNN0"/>
<reference evidence="3" key="1">
    <citation type="journal article" date="2017" name="Nat. Microbiol.">
        <title>Global analysis of biosynthetic gene clusters reveals vast potential of secondary metabolite production in Penicillium species.</title>
        <authorList>
            <person name="Nielsen J.C."/>
            <person name="Grijseels S."/>
            <person name="Prigent S."/>
            <person name="Ji B."/>
            <person name="Dainat J."/>
            <person name="Nielsen K.F."/>
            <person name="Frisvad J.C."/>
            <person name="Workman M."/>
            <person name="Nielsen J."/>
        </authorList>
    </citation>
    <scope>NUCLEOTIDE SEQUENCE [LARGE SCALE GENOMIC DNA]</scope>
    <source>
        <strain evidence="3">IBT 11843</strain>
    </source>
</reference>
<proteinExistence type="predicted"/>
<feature type="compositionally biased region" description="Basic and acidic residues" evidence="1">
    <location>
        <begin position="72"/>
        <end position="114"/>
    </location>
</feature>
<comment type="caution">
    <text evidence="2">The sequence shown here is derived from an EMBL/GenBank/DDBJ whole genome shotgun (WGS) entry which is preliminary data.</text>
</comment>
<feature type="compositionally biased region" description="Basic and acidic residues" evidence="1">
    <location>
        <begin position="33"/>
        <end position="47"/>
    </location>
</feature>
<evidence type="ECO:0000313" key="2">
    <source>
        <dbReference type="EMBL" id="OQD66334.1"/>
    </source>
</evidence>
<accession>A0A1V6NNN0</accession>
<organism evidence="2 3">
    <name type="scientific">Penicillium decumbens</name>
    <dbReference type="NCBI Taxonomy" id="69771"/>
    <lineage>
        <taxon>Eukaryota</taxon>
        <taxon>Fungi</taxon>
        <taxon>Dikarya</taxon>
        <taxon>Ascomycota</taxon>
        <taxon>Pezizomycotina</taxon>
        <taxon>Eurotiomycetes</taxon>
        <taxon>Eurotiomycetidae</taxon>
        <taxon>Eurotiales</taxon>
        <taxon>Aspergillaceae</taxon>
        <taxon>Penicillium</taxon>
    </lineage>
</organism>
<gene>
    <name evidence="2" type="ORF">PENDEC_c047G03356</name>
</gene>
<sequence>MTLLRLQPRLQAPASILSFRQEALDLPSRRKYAHDSSKSKAEDRSAQRDSGGTKGSPKQPIPSNKAHSTLQDGKHSPIADFEGNLREDLPKDVKEHNEEVERRNDRPHDHKTGE</sequence>
<dbReference type="EMBL" id="MDYL01000047">
    <property type="protein sequence ID" value="OQD66334.1"/>
    <property type="molecule type" value="Genomic_DNA"/>
</dbReference>
<dbReference type="Proteomes" id="UP000191522">
    <property type="component" value="Unassembled WGS sequence"/>
</dbReference>
<evidence type="ECO:0000256" key="1">
    <source>
        <dbReference type="SAM" id="MobiDB-lite"/>
    </source>
</evidence>
<dbReference type="OrthoDB" id="5334244at2759"/>
<keyword evidence="3" id="KW-1185">Reference proteome</keyword>
<protein>
    <submittedName>
        <fullName evidence="2">Uncharacterized protein</fullName>
    </submittedName>
</protein>